<reference evidence="2 3" key="1">
    <citation type="submission" date="2007-05" db="EMBL/GenBank/DDBJ databases">
        <title>Complete sequence of plasmid4 pACRY04 of Acidiphilium cryptum JF-5.</title>
        <authorList>
            <consortium name="US DOE Joint Genome Institute"/>
            <person name="Copeland A."/>
            <person name="Lucas S."/>
            <person name="Lapidus A."/>
            <person name="Barry K."/>
            <person name="Detter J.C."/>
            <person name="Glavina del Rio T."/>
            <person name="Hammon N."/>
            <person name="Israni S."/>
            <person name="Dalin E."/>
            <person name="Tice H."/>
            <person name="Pitluck S."/>
            <person name="Sims D."/>
            <person name="Brettin T."/>
            <person name="Bruce D."/>
            <person name="Han C."/>
            <person name="Schmutz J."/>
            <person name="Larimer F."/>
            <person name="Land M."/>
            <person name="Hauser L."/>
            <person name="Kyrpides N."/>
            <person name="Kim E."/>
            <person name="Magnuson T."/>
            <person name="Richardson P."/>
        </authorList>
    </citation>
    <scope>NUCLEOTIDE SEQUENCE [LARGE SCALE GENOMIC DNA]</scope>
    <source>
        <strain evidence="3">JF-5</strain>
        <plasmid evidence="3">Plasmid pACRY04</plasmid>
    </source>
</reference>
<dbReference type="RefSeq" id="WP_011930826.1">
    <property type="nucleotide sequence ID" value="NC_009470.1"/>
</dbReference>
<name>A5FU79_ACICJ</name>
<dbReference type="InterPro" id="IPR003735">
    <property type="entry name" value="Metal_Tscrpt_repr"/>
</dbReference>
<geneLocation type="plasmid" evidence="2 3">
    <name>pACRY04</name>
</geneLocation>
<dbReference type="AlphaFoldDB" id="A5FU79"/>
<keyword evidence="2" id="KW-0614">Plasmid</keyword>
<organism evidence="2 3">
    <name type="scientific">Acidiphilium cryptum (strain JF-5)</name>
    <dbReference type="NCBI Taxonomy" id="349163"/>
    <lineage>
        <taxon>Bacteria</taxon>
        <taxon>Pseudomonadati</taxon>
        <taxon>Pseudomonadota</taxon>
        <taxon>Alphaproteobacteria</taxon>
        <taxon>Acetobacterales</taxon>
        <taxon>Acidocellaceae</taxon>
        <taxon>Acidiphilium</taxon>
    </lineage>
</organism>
<dbReference type="EMBL" id="CP000692">
    <property type="protein sequence ID" value="ABQ29161.1"/>
    <property type="molecule type" value="Genomic_DNA"/>
</dbReference>
<accession>A5FU79</accession>
<dbReference type="InterPro" id="IPR038390">
    <property type="entry name" value="Metal_Tscrpt_repr_sf"/>
</dbReference>
<evidence type="ECO:0000313" key="3">
    <source>
        <dbReference type="Proteomes" id="UP000000245"/>
    </source>
</evidence>
<dbReference type="GO" id="GO:0046872">
    <property type="term" value="F:metal ion binding"/>
    <property type="evidence" value="ECO:0007669"/>
    <property type="project" value="InterPro"/>
</dbReference>
<dbReference type="Proteomes" id="UP000000245">
    <property type="component" value="Plasmid pACRY04"/>
</dbReference>
<dbReference type="PANTHER" id="PTHR33677:SF5">
    <property type="entry name" value="TRANSCRIPTIONAL REPRESSOR FRMR"/>
    <property type="match status" value="1"/>
</dbReference>
<dbReference type="KEGG" id="acr:Acry_3563"/>
<sequence length="171" mass="18927">MGGVQRVARITPAAYPARAIVHPTVERTASEKRLLSSSEGWLVDRGFMGSLESWLIKTAEIRLPQLSVPYTPPIVSGQEAMQYTEKEKRKLVNRLSRIRGQVEAMQAALDADARCTALLQQATACRGALDGFIGTVIEHHIRQHIVDPKQQETDRAQAAEELIGVVHSYLT</sequence>
<evidence type="ECO:0000256" key="1">
    <source>
        <dbReference type="ARBA" id="ARBA00005260"/>
    </source>
</evidence>
<dbReference type="GO" id="GO:0045892">
    <property type="term" value="P:negative regulation of DNA-templated transcription"/>
    <property type="evidence" value="ECO:0007669"/>
    <property type="project" value="UniProtKB-ARBA"/>
</dbReference>
<dbReference type="PANTHER" id="PTHR33677">
    <property type="entry name" value="TRANSCRIPTIONAL REPRESSOR FRMR-RELATED"/>
    <property type="match status" value="1"/>
</dbReference>
<comment type="similarity">
    <text evidence="1">Belongs to the FrmR/RcnR family.</text>
</comment>
<dbReference type="HOGENOM" id="CLU_1559610_0_0_5"/>
<dbReference type="CDD" id="cd10153">
    <property type="entry name" value="RcnR-FrmR-like_DUF156"/>
    <property type="match status" value="1"/>
</dbReference>
<dbReference type="GO" id="GO:0003677">
    <property type="term" value="F:DNA binding"/>
    <property type="evidence" value="ECO:0007669"/>
    <property type="project" value="InterPro"/>
</dbReference>
<evidence type="ECO:0000313" key="2">
    <source>
        <dbReference type="EMBL" id="ABQ29161.1"/>
    </source>
</evidence>
<dbReference type="Gene3D" id="1.20.58.1000">
    <property type="entry name" value="Metal-sensitive repressor, helix protomer"/>
    <property type="match status" value="1"/>
</dbReference>
<dbReference type="eggNOG" id="COG1937">
    <property type="taxonomic scope" value="Bacteria"/>
</dbReference>
<keyword evidence="3" id="KW-1185">Reference proteome</keyword>
<dbReference type="Pfam" id="PF02583">
    <property type="entry name" value="Trns_repr_metal"/>
    <property type="match status" value="1"/>
</dbReference>
<proteinExistence type="inferred from homology"/>
<gene>
    <name evidence="2" type="ordered locus">Acry_3563</name>
</gene>
<protein>
    <submittedName>
        <fullName evidence="2">Uncharacterized protein</fullName>
    </submittedName>
</protein>